<dbReference type="Pfam" id="PF03572">
    <property type="entry name" value="Peptidase_S41"/>
    <property type="match status" value="1"/>
</dbReference>
<keyword evidence="5" id="KW-1185">Reference proteome</keyword>
<evidence type="ECO:0000256" key="2">
    <source>
        <dbReference type="SAM" id="SignalP"/>
    </source>
</evidence>
<feature type="signal peptide" evidence="2">
    <location>
        <begin position="1"/>
        <end position="21"/>
    </location>
</feature>
<dbReference type="SMART" id="SM00245">
    <property type="entry name" value="TSPc"/>
    <property type="match status" value="1"/>
</dbReference>
<gene>
    <name evidence="4" type="ORF">I4Q42_02000</name>
</gene>
<dbReference type="Proteomes" id="UP000639859">
    <property type="component" value="Unassembled WGS sequence"/>
</dbReference>
<sequence length="450" mass="47966">MKALTSIAFLTGLAVGAPSLAAVSFNPVFENAVVAKPLQGVWRSRGYGWIVRFEAAGPVLYHVAGEDCWRDPRSEADPDGVFKLWRQAGGGVVETAGDPDGTLYRFDRLKALPAACLANAPWTPQRTLSAVADTFAAYYPLSAERGLDWSVRRREAIAALGGSPTDADLWKALGVLLRGIDDAHVELDGVVDGQPRSRRFGEAKVLLQAQGRPGGEAAWGRVWRDDVLAAPFKARRVANGRIFWGREGEVGYLAVVTMGGFDAEAGDDDMVALDATLDEAMAAFADAKAVIVDVSNNRGGYDLVSRRIAGRFADARHVVGSKRPAGVMAVPQPLTIEPAPGPRYLGPVWLLTGPITVSAGETFVLMMRSLPNVRQVGTRTRGALSDQLPKPLPNGWAFALPAELYRDSSGAELEGRGLTPQMPLPVSASDAPGGGHAETLNRLLALIQGR</sequence>
<protein>
    <submittedName>
        <fullName evidence="4">S41 family peptidase</fullName>
    </submittedName>
</protein>
<dbReference type="PANTHER" id="PTHR11261">
    <property type="entry name" value="INTERPHOTORECEPTOR RETINOID-BINDING PROTEIN"/>
    <property type="match status" value="1"/>
</dbReference>
<dbReference type="Gene3D" id="3.90.226.10">
    <property type="entry name" value="2-enoyl-CoA Hydratase, Chain A, domain 1"/>
    <property type="match status" value="1"/>
</dbReference>
<dbReference type="Gene3D" id="3.30.750.44">
    <property type="match status" value="1"/>
</dbReference>
<feature type="region of interest" description="Disordered" evidence="1">
    <location>
        <begin position="411"/>
        <end position="435"/>
    </location>
</feature>
<dbReference type="InterPro" id="IPR029045">
    <property type="entry name" value="ClpP/crotonase-like_dom_sf"/>
</dbReference>
<dbReference type="InterPro" id="IPR005151">
    <property type="entry name" value="Tail-specific_protease"/>
</dbReference>
<accession>A0ABS0SSD1</accession>
<comment type="caution">
    <text evidence="4">The sequence shown here is derived from an EMBL/GenBank/DDBJ whole genome shotgun (WGS) entry which is preliminary data.</text>
</comment>
<proteinExistence type="predicted"/>
<name>A0ABS0SSD1_9CAUL</name>
<evidence type="ECO:0000313" key="5">
    <source>
        <dbReference type="Proteomes" id="UP000639859"/>
    </source>
</evidence>
<evidence type="ECO:0000259" key="3">
    <source>
        <dbReference type="SMART" id="SM00245"/>
    </source>
</evidence>
<organism evidence="4 5">
    <name type="scientific">Caulobacter hibisci</name>
    <dbReference type="NCBI Taxonomy" id="2035993"/>
    <lineage>
        <taxon>Bacteria</taxon>
        <taxon>Pseudomonadati</taxon>
        <taxon>Pseudomonadota</taxon>
        <taxon>Alphaproteobacteria</taxon>
        <taxon>Caulobacterales</taxon>
        <taxon>Caulobacteraceae</taxon>
        <taxon>Caulobacter</taxon>
    </lineage>
</organism>
<keyword evidence="2" id="KW-0732">Signal</keyword>
<dbReference type="EMBL" id="JADWOX010000001">
    <property type="protein sequence ID" value="MBI1682436.1"/>
    <property type="molecule type" value="Genomic_DNA"/>
</dbReference>
<dbReference type="PANTHER" id="PTHR11261:SF3">
    <property type="entry name" value="RETINOL-BINDING PROTEIN 3"/>
    <property type="match status" value="1"/>
</dbReference>
<dbReference type="SUPFAM" id="SSF52096">
    <property type="entry name" value="ClpP/crotonase"/>
    <property type="match status" value="1"/>
</dbReference>
<reference evidence="4 5" key="1">
    <citation type="submission" date="2020-11" db="EMBL/GenBank/DDBJ databases">
        <title>genome sequence of strain KACC 18849.</title>
        <authorList>
            <person name="Gao J."/>
            <person name="Zhang X."/>
        </authorList>
    </citation>
    <scope>NUCLEOTIDE SEQUENCE [LARGE SCALE GENOMIC DNA]</scope>
    <source>
        <strain evidence="4 5">KACC 18849</strain>
    </source>
</reference>
<evidence type="ECO:0000313" key="4">
    <source>
        <dbReference type="EMBL" id="MBI1682436.1"/>
    </source>
</evidence>
<feature type="chain" id="PRO_5046187708" evidence="2">
    <location>
        <begin position="22"/>
        <end position="450"/>
    </location>
</feature>
<evidence type="ECO:0000256" key="1">
    <source>
        <dbReference type="SAM" id="MobiDB-lite"/>
    </source>
</evidence>
<feature type="domain" description="Tail specific protease" evidence="3">
    <location>
        <begin position="227"/>
        <end position="425"/>
    </location>
</feature>
<dbReference type="CDD" id="cd07563">
    <property type="entry name" value="Peptidase_S41_IRBP"/>
    <property type="match status" value="1"/>
</dbReference>